<accession>A0A382DAD4</accession>
<organism evidence="2">
    <name type="scientific">marine metagenome</name>
    <dbReference type="NCBI Taxonomy" id="408172"/>
    <lineage>
        <taxon>unclassified sequences</taxon>
        <taxon>metagenomes</taxon>
        <taxon>ecological metagenomes</taxon>
    </lineage>
</organism>
<proteinExistence type="predicted"/>
<feature type="non-terminal residue" evidence="2">
    <location>
        <position position="74"/>
    </location>
</feature>
<protein>
    <recommendedName>
        <fullName evidence="3">IMP dehydrogenase/GMP reductase domain-containing protein</fullName>
    </recommendedName>
</protein>
<dbReference type="InterPro" id="IPR050139">
    <property type="entry name" value="GMP_reductase"/>
</dbReference>
<gene>
    <name evidence="2" type="ORF">METZ01_LOCUS188232</name>
</gene>
<dbReference type="SUPFAM" id="SSF51412">
    <property type="entry name" value="Inosine monophosphate dehydrogenase (IMPDH)"/>
    <property type="match status" value="1"/>
</dbReference>
<dbReference type="AlphaFoldDB" id="A0A382DAD4"/>
<dbReference type="InterPro" id="IPR013785">
    <property type="entry name" value="Aldolase_TIM"/>
</dbReference>
<evidence type="ECO:0000256" key="1">
    <source>
        <dbReference type="ARBA" id="ARBA00023002"/>
    </source>
</evidence>
<dbReference type="EMBL" id="UINC01038403">
    <property type="protein sequence ID" value="SVB35378.1"/>
    <property type="molecule type" value="Genomic_DNA"/>
</dbReference>
<evidence type="ECO:0000313" key="2">
    <source>
        <dbReference type="EMBL" id="SVB35378.1"/>
    </source>
</evidence>
<keyword evidence="1" id="KW-0560">Oxidoreductase</keyword>
<dbReference type="Gene3D" id="3.20.20.70">
    <property type="entry name" value="Aldolase class I"/>
    <property type="match status" value="1"/>
</dbReference>
<evidence type="ECO:0008006" key="3">
    <source>
        <dbReference type="Google" id="ProtNLM"/>
    </source>
</evidence>
<name>A0A382DAD4_9ZZZZ</name>
<reference evidence="2" key="1">
    <citation type="submission" date="2018-05" db="EMBL/GenBank/DDBJ databases">
        <authorList>
            <person name="Lanie J.A."/>
            <person name="Ng W.-L."/>
            <person name="Kazmierczak K.M."/>
            <person name="Andrzejewski T.M."/>
            <person name="Davidsen T.M."/>
            <person name="Wayne K.J."/>
            <person name="Tettelin H."/>
            <person name="Glass J.I."/>
            <person name="Rusch D."/>
            <person name="Podicherti R."/>
            <person name="Tsui H.-C.T."/>
            <person name="Winkler M.E."/>
        </authorList>
    </citation>
    <scope>NUCLEOTIDE SEQUENCE</scope>
</reference>
<sequence length="74" mass="8652">MLYTKFANFLKTYKIVLLQIKKGCSLKLNYKDVLIPPKITNIDSRSKVKLESKKKFKFSRNNWEGIPLIASNMD</sequence>
<dbReference type="GO" id="GO:0016491">
    <property type="term" value="F:oxidoreductase activity"/>
    <property type="evidence" value="ECO:0007669"/>
    <property type="project" value="UniProtKB-KW"/>
</dbReference>
<dbReference type="PANTHER" id="PTHR43170">
    <property type="entry name" value="GMP REDUCTASE"/>
    <property type="match status" value="1"/>
</dbReference>
<dbReference type="PANTHER" id="PTHR43170:SF5">
    <property type="entry name" value="GMP REDUCTASE"/>
    <property type="match status" value="1"/>
</dbReference>